<name>A0A037ZE08_9RHOB</name>
<reference evidence="4 5" key="1">
    <citation type="submission" date="2014-03" db="EMBL/GenBank/DDBJ databases">
        <title>Draft Genome Sequence of Actibacterium mucosum KCTC 23349, a Marine Alphaproteobacterium with Complex Ionic Requirements Isolated from Mediterranean Seawater at Malvarrosa Beach, Valencia, Spain.</title>
        <authorList>
            <person name="Arahal D.R."/>
            <person name="Shao Z."/>
            <person name="Lai Q."/>
            <person name="Pujalte M.J."/>
        </authorList>
    </citation>
    <scope>NUCLEOTIDE SEQUENCE [LARGE SCALE GENOMIC DNA]</scope>
    <source>
        <strain evidence="4 5">KCTC 23349</strain>
    </source>
</reference>
<comment type="caution">
    <text evidence="4">The sequence shown here is derived from an EMBL/GenBank/DDBJ whole genome shotgun (WGS) entry which is preliminary data.</text>
</comment>
<evidence type="ECO:0000259" key="2">
    <source>
        <dbReference type="Pfam" id="PF13400"/>
    </source>
</evidence>
<feature type="domain" description="Putative Flp pilus-assembly TadG-like N-terminal" evidence="2">
    <location>
        <begin position="17"/>
        <end position="64"/>
    </location>
</feature>
<dbReference type="STRING" id="1454373.ACMU_16575"/>
<dbReference type="OrthoDB" id="7863619at2"/>
<dbReference type="InterPro" id="IPR028087">
    <property type="entry name" value="Tad_N"/>
</dbReference>
<proteinExistence type="predicted"/>
<dbReference type="AlphaFoldDB" id="A0A037ZE08"/>
<feature type="domain" description="DUF7867" evidence="3">
    <location>
        <begin position="164"/>
        <end position="403"/>
    </location>
</feature>
<evidence type="ECO:0000256" key="1">
    <source>
        <dbReference type="SAM" id="Phobius"/>
    </source>
</evidence>
<keyword evidence="1" id="KW-0812">Transmembrane</keyword>
<evidence type="ECO:0000313" key="5">
    <source>
        <dbReference type="Proteomes" id="UP000026249"/>
    </source>
</evidence>
<accession>A0A037ZE08</accession>
<dbReference type="InterPro" id="IPR057189">
    <property type="entry name" value="DUF7867"/>
</dbReference>
<gene>
    <name evidence="4" type="ORF">ACMU_16575</name>
</gene>
<keyword evidence="5" id="KW-1185">Reference proteome</keyword>
<dbReference type="Pfam" id="PF25269">
    <property type="entry name" value="DUF7867"/>
    <property type="match status" value="1"/>
</dbReference>
<keyword evidence="1" id="KW-0472">Membrane</keyword>
<dbReference type="Pfam" id="PF13400">
    <property type="entry name" value="Tad"/>
    <property type="match status" value="1"/>
</dbReference>
<protein>
    <submittedName>
        <fullName evidence="4">Uncharacterized protein</fullName>
    </submittedName>
</protein>
<organism evidence="4 5">
    <name type="scientific">Actibacterium mucosum KCTC 23349</name>
    <dbReference type="NCBI Taxonomy" id="1454373"/>
    <lineage>
        <taxon>Bacteria</taxon>
        <taxon>Pseudomonadati</taxon>
        <taxon>Pseudomonadota</taxon>
        <taxon>Alphaproteobacteria</taxon>
        <taxon>Rhodobacterales</taxon>
        <taxon>Roseobacteraceae</taxon>
        <taxon>Actibacterium</taxon>
    </lineage>
</organism>
<dbReference type="RefSeq" id="WP_035260924.1">
    <property type="nucleotide sequence ID" value="NZ_JFKE01000006.1"/>
</dbReference>
<dbReference type="Proteomes" id="UP000026249">
    <property type="component" value="Unassembled WGS sequence"/>
</dbReference>
<evidence type="ECO:0000259" key="3">
    <source>
        <dbReference type="Pfam" id="PF25269"/>
    </source>
</evidence>
<sequence length="427" mass="44278">MTRALRCLTCFRHNTDGAIGVFLVLALPIFLMMAALVIDIGLGRVTGNRLQIAADASALAGASQLPDQAAATIEAISYAQKNHADVDGNGVLVAADVSFGNWSAGVFTPSGTPINAVRTVTRRDTNNSNPLAALFANLAGISEFNLVRAAVAHLGAGQGCKGGGLFSDENVESGSNNSYISEFCLYGADGVKIGSDNVVAPGTQITMNDLGDFEQGGANTGTAEALAVADHTLLLPGLVPSIISDMRADAITNMPPFITDGPVELSEITDTTPLQDNTLYIVEEVADLGSDRNLSNIAIVAQKEVKLGSNNVLSNAIFASNDKILIGSNNQIGDSGYCSTGYFNIYLFSEENIEFGSNNNLQGVQIGGQKELKLGSDVAGLSGVFAEVSGKIDYGSADTWDGCAEGLESYFALPVIPGGANVLALVQ</sequence>
<dbReference type="EMBL" id="JFKE01000006">
    <property type="protein sequence ID" value="KAJ54729.1"/>
    <property type="molecule type" value="Genomic_DNA"/>
</dbReference>
<keyword evidence="1" id="KW-1133">Transmembrane helix</keyword>
<feature type="transmembrane region" description="Helical" evidence="1">
    <location>
        <begin position="21"/>
        <end position="42"/>
    </location>
</feature>
<evidence type="ECO:0000313" key="4">
    <source>
        <dbReference type="EMBL" id="KAJ54729.1"/>
    </source>
</evidence>